<accession>C5KYT3</accession>
<dbReference type="AlphaFoldDB" id="C5KYT3"/>
<evidence type="ECO:0000313" key="1">
    <source>
        <dbReference type="EMBL" id="EER10361.1"/>
    </source>
</evidence>
<dbReference type="RefSeq" id="XP_002778566.1">
    <property type="nucleotide sequence ID" value="XM_002778520.1"/>
</dbReference>
<gene>
    <name evidence="1" type="ORF">Pmar_PMAR007769</name>
</gene>
<organism evidence="2">
    <name type="scientific">Perkinsus marinus (strain ATCC 50983 / TXsc)</name>
    <dbReference type="NCBI Taxonomy" id="423536"/>
    <lineage>
        <taxon>Eukaryota</taxon>
        <taxon>Sar</taxon>
        <taxon>Alveolata</taxon>
        <taxon>Perkinsozoa</taxon>
        <taxon>Perkinsea</taxon>
        <taxon>Perkinsida</taxon>
        <taxon>Perkinsidae</taxon>
        <taxon>Perkinsus</taxon>
    </lineage>
</organism>
<protein>
    <submittedName>
        <fullName evidence="1">Uncharacterized protein</fullName>
    </submittedName>
</protein>
<dbReference type="InParanoid" id="C5KYT3"/>
<evidence type="ECO:0000313" key="2">
    <source>
        <dbReference type="Proteomes" id="UP000007800"/>
    </source>
</evidence>
<proteinExistence type="predicted"/>
<dbReference type="Proteomes" id="UP000007800">
    <property type="component" value="Unassembled WGS sequence"/>
</dbReference>
<reference evidence="1 2" key="1">
    <citation type="submission" date="2008-07" db="EMBL/GenBank/DDBJ databases">
        <authorList>
            <person name="El-Sayed N."/>
            <person name="Caler E."/>
            <person name="Inman J."/>
            <person name="Amedeo P."/>
            <person name="Hass B."/>
            <person name="Wortman J."/>
        </authorList>
    </citation>
    <scope>NUCLEOTIDE SEQUENCE [LARGE SCALE GENOMIC DNA]</scope>
    <source>
        <strain evidence="2">ATCC 50983 / TXsc</strain>
    </source>
</reference>
<keyword evidence="2" id="KW-1185">Reference proteome</keyword>
<sequence>MVTLLGRPNLGAIIDTGKTGVSEVSTDDPLSPTIHTGLRSAHEAAGEASDATVPQRRVFQRYCGEADGLLIELTASDWPQSDPAMNMGTRETKNGASQRQSCPSVCLHRVLVHMRLPLRVYEQAFVRWDDPGGLLSGVTPLDRLILCNYGHHMMGKRKRVRVNPLY</sequence>
<name>C5KYT3_PERM5</name>
<dbReference type="EMBL" id="GG677534">
    <property type="protein sequence ID" value="EER10361.1"/>
    <property type="molecule type" value="Genomic_DNA"/>
</dbReference>
<dbReference type="GeneID" id="9038117"/>